<dbReference type="EMBL" id="VXIS01000009">
    <property type="protein sequence ID" value="KAA8914058.1"/>
    <property type="molecule type" value="Genomic_DNA"/>
</dbReference>
<name>A0A5J5F9E1_9PEZI</name>
<dbReference type="InParanoid" id="A0A5J5F9E1"/>
<dbReference type="Proteomes" id="UP000326924">
    <property type="component" value="Unassembled WGS sequence"/>
</dbReference>
<gene>
    <name evidence="1" type="ORF">FN846DRAFT_1013826</name>
</gene>
<keyword evidence="2" id="KW-1185">Reference proteome</keyword>
<dbReference type="AlphaFoldDB" id="A0A5J5F9E1"/>
<proteinExistence type="predicted"/>
<evidence type="ECO:0000313" key="2">
    <source>
        <dbReference type="Proteomes" id="UP000326924"/>
    </source>
</evidence>
<sequence>MQPPTPPRDNNPLKAAGYLRYSLHIRASRTRAPPTRPRHPVGADGTCDEQMFCPSPSLAAGCIAQFISALSPAQENLVLLVPHDTYRSREVVSALEGCSMLRRRRGYDPATLMLTISTGGRPLHDAIAVHVGRLVCSMVATGPLLSKGC</sequence>
<reference evidence="1 2" key="1">
    <citation type="submission" date="2019-09" db="EMBL/GenBank/DDBJ databases">
        <title>Draft genome of the ectomycorrhizal ascomycete Sphaerosporella brunnea.</title>
        <authorList>
            <consortium name="DOE Joint Genome Institute"/>
            <person name="Benucci G.M."/>
            <person name="Marozzi G."/>
            <person name="Antonielli L."/>
            <person name="Sanchez S."/>
            <person name="Marco P."/>
            <person name="Wang X."/>
            <person name="Falini L.B."/>
            <person name="Barry K."/>
            <person name="Haridas S."/>
            <person name="Lipzen A."/>
            <person name="Labutti K."/>
            <person name="Grigoriev I.V."/>
            <person name="Murat C."/>
            <person name="Martin F."/>
            <person name="Albertini E."/>
            <person name="Donnini D."/>
            <person name="Bonito G."/>
        </authorList>
    </citation>
    <scope>NUCLEOTIDE SEQUENCE [LARGE SCALE GENOMIC DNA]</scope>
    <source>
        <strain evidence="1 2">Sb_GMNB300</strain>
    </source>
</reference>
<evidence type="ECO:0000313" key="1">
    <source>
        <dbReference type="EMBL" id="KAA8914058.1"/>
    </source>
</evidence>
<organism evidence="1 2">
    <name type="scientific">Sphaerosporella brunnea</name>
    <dbReference type="NCBI Taxonomy" id="1250544"/>
    <lineage>
        <taxon>Eukaryota</taxon>
        <taxon>Fungi</taxon>
        <taxon>Dikarya</taxon>
        <taxon>Ascomycota</taxon>
        <taxon>Pezizomycotina</taxon>
        <taxon>Pezizomycetes</taxon>
        <taxon>Pezizales</taxon>
        <taxon>Pyronemataceae</taxon>
        <taxon>Sphaerosporella</taxon>
    </lineage>
</organism>
<protein>
    <submittedName>
        <fullName evidence="1">Uncharacterized protein</fullName>
    </submittedName>
</protein>
<comment type="caution">
    <text evidence="1">The sequence shown here is derived from an EMBL/GenBank/DDBJ whole genome shotgun (WGS) entry which is preliminary data.</text>
</comment>
<accession>A0A5J5F9E1</accession>